<proteinExistence type="predicted"/>
<dbReference type="InterPro" id="IPR001279">
    <property type="entry name" value="Metallo-B-lactamas"/>
</dbReference>
<evidence type="ECO:0000259" key="2">
    <source>
        <dbReference type="Pfam" id="PF12706"/>
    </source>
</evidence>
<dbReference type="InterPro" id="IPR036866">
    <property type="entry name" value="RibonucZ/Hydroxyglut_hydro"/>
</dbReference>
<name>A0AAN1NV70_9GAMM</name>
<organism evidence="3 4">
    <name type="scientific">Pantoea vagans</name>
    <dbReference type="NCBI Taxonomy" id="470934"/>
    <lineage>
        <taxon>Bacteria</taxon>
        <taxon>Pseudomonadati</taxon>
        <taxon>Pseudomonadota</taxon>
        <taxon>Gammaproteobacteria</taxon>
        <taxon>Enterobacterales</taxon>
        <taxon>Erwiniaceae</taxon>
        <taxon>Pantoea</taxon>
    </lineage>
</organism>
<evidence type="ECO:0000256" key="1">
    <source>
        <dbReference type="ARBA" id="ARBA00022801"/>
    </source>
</evidence>
<evidence type="ECO:0000313" key="4">
    <source>
        <dbReference type="Proteomes" id="UP000241538"/>
    </source>
</evidence>
<dbReference type="AlphaFoldDB" id="A0AAN1NV70"/>
<evidence type="ECO:0000313" key="3">
    <source>
        <dbReference type="EMBL" id="AVV39823.1"/>
    </source>
</evidence>
<dbReference type="Proteomes" id="UP000241538">
    <property type="component" value="Plasmid pPV989-167"/>
</dbReference>
<dbReference type="GO" id="GO:0016787">
    <property type="term" value="F:hydrolase activity"/>
    <property type="evidence" value="ECO:0007669"/>
    <property type="project" value="UniProtKB-KW"/>
</dbReference>
<gene>
    <name evidence="3" type="ORF">C9381_21545</name>
</gene>
<dbReference type="RefSeq" id="WP_107320470.1">
    <property type="nucleotide sequence ID" value="NZ_CP028351.1"/>
</dbReference>
<accession>A0AAN1NV70</accession>
<dbReference type="InterPro" id="IPR050114">
    <property type="entry name" value="UPF0173_UPF0282_UlaG_hydrolase"/>
</dbReference>
<keyword evidence="3" id="KW-0614">Plasmid</keyword>
<dbReference type="PANTHER" id="PTHR43546:SF9">
    <property type="entry name" value="L-ASCORBATE-6-PHOSPHATE LACTONASE ULAG-RELATED"/>
    <property type="match status" value="1"/>
</dbReference>
<dbReference type="PANTHER" id="PTHR43546">
    <property type="entry name" value="UPF0173 METAL-DEPENDENT HYDROLASE MJ1163-RELATED"/>
    <property type="match status" value="1"/>
</dbReference>
<keyword evidence="1" id="KW-0378">Hydrolase</keyword>
<reference evidence="3 4" key="1">
    <citation type="journal article" date="2018" name="Int J Genomics">
        <title>Comparative Genomics Analysis of Plasmid pPV989-94 from a Clinical Isolate of Pantoea vagans PV989.</title>
        <authorList>
            <person name="Xu L."/>
            <person name="Yin M."/>
            <person name="Zhu T."/>
            <person name="Lu J."/>
            <person name="Bao Q."/>
        </authorList>
    </citation>
    <scope>NUCLEOTIDE SEQUENCE [LARGE SCALE GENOMIC DNA]</scope>
    <source>
        <strain evidence="3 4">PV989</strain>
    </source>
</reference>
<feature type="domain" description="Metallo-beta-lactamase" evidence="2">
    <location>
        <begin position="30"/>
        <end position="222"/>
    </location>
</feature>
<protein>
    <recommendedName>
        <fullName evidence="2">Metallo-beta-lactamase domain-containing protein</fullName>
    </recommendedName>
</protein>
<dbReference type="SUPFAM" id="SSF56281">
    <property type="entry name" value="Metallo-hydrolase/oxidoreductase"/>
    <property type="match status" value="1"/>
</dbReference>
<dbReference type="Pfam" id="PF12706">
    <property type="entry name" value="Lactamase_B_2"/>
    <property type="match status" value="1"/>
</dbReference>
<dbReference type="Gene3D" id="3.60.15.10">
    <property type="entry name" value="Ribonuclease Z/Hydroxyacylglutathione hydrolase-like"/>
    <property type="match status" value="1"/>
</dbReference>
<sequence>MKLTQIRNATLLLEYAGKKFLIDPMLADKDAWPGFAGNARHHLRNPMAELPLPVEALLAVDAVIVTHTHMDHWDEAAQQLIPKTMMIYSQNERDAALIRSQGFAHVRVLQDENPFVDGLTIHKTEGQHGSNALYADKVMGDILGDACGLVFTHPSEKTLYIAGDTVWVKPYVRTLQRFQPQVVVINAGNATNDLYGPIIMGKEDTLRTLNILPETTLVTSHMEAINHCLLTRAELRAYTLEQGIADRVLIPEDGEAMTF</sequence>
<dbReference type="EMBL" id="CP028351">
    <property type="protein sequence ID" value="AVV39823.1"/>
    <property type="molecule type" value="Genomic_DNA"/>
</dbReference>
<geneLocation type="plasmid" evidence="4">
    <name>ppv989-167</name>
</geneLocation>